<feature type="region of interest" description="Disordered" evidence="1">
    <location>
        <begin position="159"/>
        <end position="297"/>
    </location>
</feature>
<evidence type="ECO:0000313" key="6">
    <source>
        <dbReference type="Proteomes" id="UP001472677"/>
    </source>
</evidence>
<evidence type="ECO:0000259" key="3">
    <source>
        <dbReference type="PROSITE" id="PS51258"/>
    </source>
</evidence>
<feature type="compositionally biased region" description="Pro residues" evidence="1">
    <location>
        <begin position="264"/>
        <end position="289"/>
    </location>
</feature>
<feature type="chain" id="PRO_5046184600" description="MHD1 domain-containing protein" evidence="2">
    <location>
        <begin position="19"/>
        <end position="1156"/>
    </location>
</feature>
<feature type="compositionally biased region" description="Polar residues" evidence="1">
    <location>
        <begin position="219"/>
        <end position="239"/>
    </location>
</feature>
<accession>A0ABR2D1S5</accession>
<dbReference type="InterPro" id="IPR057984">
    <property type="entry name" value="PATROL1_C"/>
</dbReference>
<dbReference type="InterPro" id="IPR014770">
    <property type="entry name" value="Munc13_1"/>
</dbReference>
<dbReference type="PROSITE" id="PS51258">
    <property type="entry name" value="MHD1"/>
    <property type="match status" value="1"/>
</dbReference>
<keyword evidence="2" id="KW-0732">Signal</keyword>
<name>A0ABR2D1S5_9ROSI</name>
<reference evidence="5 6" key="1">
    <citation type="journal article" date="2024" name="G3 (Bethesda)">
        <title>Genome assembly of Hibiscus sabdariffa L. provides insights into metabolisms of medicinal natural products.</title>
        <authorList>
            <person name="Kim T."/>
        </authorList>
    </citation>
    <scope>NUCLEOTIDE SEQUENCE [LARGE SCALE GENOMIC DNA]</scope>
    <source>
        <strain evidence="5">TK-2024</strain>
        <tissue evidence="5">Old leaves</tissue>
    </source>
</reference>
<feature type="signal peptide" evidence="2">
    <location>
        <begin position="1"/>
        <end position="18"/>
    </location>
</feature>
<evidence type="ECO:0000256" key="2">
    <source>
        <dbReference type="SAM" id="SignalP"/>
    </source>
</evidence>
<protein>
    <recommendedName>
        <fullName evidence="7">MHD1 domain-containing protein</fullName>
    </recommendedName>
</protein>
<evidence type="ECO:0000313" key="5">
    <source>
        <dbReference type="EMBL" id="KAK8527690.1"/>
    </source>
</evidence>
<feature type="domain" description="MHD2" evidence="4">
    <location>
        <begin position="983"/>
        <end position="1094"/>
    </location>
</feature>
<sequence>MSLLFSSILFRFPPLSVSLITPECCHHNQQNLCSSPLSLYNKKCHRLSICYLSCRIAPTLIPFVTEFSTSLPSFPSTPFSVMVRQSLREYFSPPLHHGASTLNAAITSTSTSTSNDDDNNNMDLIWPFGKLENLDDGDVREAAYEIFFTACRSSPGFGGKSALSLNSSQDHQGKGDGGSSHSPRGPGLPGSSGGRVNAGPTSRIKRTLGLKMLKRSPSRRMSMSTVGLNNGPTGYTPTASPIHHAHVGSGSSYSPKRFSTMPPLRSPPSKSPPSKSPPSKSPPSRSPPTRPRRPLTSAEIMRQQMRDTEACENRLRRTLMRTLVGQVGRRSETIILPLELLRHLKPSEFSDMQEYHFWQRRQLKILEAGLLNHPSIHIEKSNSLAVRLREIIRASDTKPIDTSKSSETLRTLCNCVVSLAWRSANGVSSDVCHWADGFPLNIHIYISLLKAIFDIRDETLVLDEVDELLELMKKTWSTLGINRPIHNICFTWVLFQQYVVTNQMEPDLLGAAYNMLTEVATDAKKPNREVSYVKLLSSMLVSMQKWAEKRLLHYHEYFNKQTIGGVENLLSLALSSMKILGEDVTIMEGEGNKKGDTMLVDSTTGRVDHYIRSSLKTAFAKITANENVRNATTGEGAEASEALLQLANETEELAMRERGLFSPTLKRWHPTATGVAVVTLHQCYGKVLKQYLAGMSILNNEAVVVLQRAARLEQVLVQMVLEDYEEFEDGGKGIVREMMPYEVDSIIMKLLRQWIDERLKQGKELLCRAKETETWNAKSKSEPHAQSAVELMNIAKEMVNDFFEIPIGVTDDSVLDLAEGLEQLIQEYITFVASCGSKQSYLPSLPPLTRCNRDSRFFKLWRKAHPCIVGVAGVKSFMVSEGEMPRPSTSRGTQRLYIRLNTLHYLTSHLHSLDKTLNLSPRVSMRNRSTRHRDNTSYSYFEHTTTSIQLACDHISEVAAYRLIFLDSSPVFYDTLYVNGASNSRIKPAIRILKQNLNLLTSMLTDRTQALAMKDVMKASFEAFLMVLLAGGTSRAFNQSDHEMFEEDFDGLKRVFCTCGEGLLSEDAVQREAEIVEGVISLMAQTTEQLVEDFAIAACETSGISSIGSGQKLPMPPTTGRWNRSDPNTILRVLCHRNDRAANSFLKKSFQLAKRK</sequence>
<gene>
    <name evidence="5" type="ORF">V6N12_054895</name>
</gene>
<dbReference type="Proteomes" id="UP001472677">
    <property type="component" value="Unassembled WGS sequence"/>
</dbReference>
<dbReference type="PANTHER" id="PTHR31280:SF1">
    <property type="entry name" value="OS03G0138600 PROTEIN"/>
    <property type="match status" value="1"/>
</dbReference>
<keyword evidence="6" id="KW-1185">Reference proteome</keyword>
<feature type="domain" description="MHD1" evidence="3">
    <location>
        <begin position="703"/>
        <end position="845"/>
    </location>
</feature>
<comment type="caution">
    <text evidence="5">The sequence shown here is derived from an EMBL/GenBank/DDBJ whole genome shotgun (WGS) entry which is preliminary data.</text>
</comment>
<evidence type="ECO:0000259" key="4">
    <source>
        <dbReference type="PROSITE" id="PS51259"/>
    </source>
</evidence>
<dbReference type="PROSITE" id="PS51259">
    <property type="entry name" value="MHD2"/>
    <property type="match status" value="1"/>
</dbReference>
<dbReference type="EMBL" id="JBBPBM010000038">
    <property type="protein sequence ID" value="KAK8527690.1"/>
    <property type="molecule type" value="Genomic_DNA"/>
</dbReference>
<dbReference type="Pfam" id="PF25761">
    <property type="entry name" value="TPR_PATROL1"/>
    <property type="match status" value="1"/>
</dbReference>
<proteinExistence type="predicted"/>
<evidence type="ECO:0008006" key="7">
    <source>
        <dbReference type="Google" id="ProtNLM"/>
    </source>
</evidence>
<organism evidence="5 6">
    <name type="scientific">Hibiscus sabdariffa</name>
    <name type="common">roselle</name>
    <dbReference type="NCBI Taxonomy" id="183260"/>
    <lineage>
        <taxon>Eukaryota</taxon>
        <taxon>Viridiplantae</taxon>
        <taxon>Streptophyta</taxon>
        <taxon>Embryophyta</taxon>
        <taxon>Tracheophyta</taxon>
        <taxon>Spermatophyta</taxon>
        <taxon>Magnoliopsida</taxon>
        <taxon>eudicotyledons</taxon>
        <taxon>Gunneridae</taxon>
        <taxon>Pentapetalae</taxon>
        <taxon>rosids</taxon>
        <taxon>malvids</taxon>
        <taxon>Malvales</taxon>
        <taxon>Malvaceae</taxon>
        <taxon>Malvoideae</taxon>
        <taxon>Hibiscus</taxon>
    </lineage>
</organism>
<feature type="compositionally biased region" description="Basic residues" evidence="1">
    <location>
        <begin position="203"/>
        <end position="218"/>
    </location>
</feature>
<evidence type="ECO:0000256" key="1">
    <source>
        <dbReference type="SAM" id="MobiDB-lite"/>
    </source>
</evidence>
<dbReference type="InterPro" id="IPR014772">
    <property type="entry name" value="Munc13_dom-2"/>
</dbReference>
<dbReference type="InterPro" id="IPR008528">
    <property type="entry name" value="unc-13_homologue"/>
</dbReference>
<dbReference type="PANTHER" id="PTHR31280">
    <property type="entry name" value="PROTEIN UNC-13 HOMOLOG"/>
    <property type="match status" value="1"/>
</dbReference>